<accession>A0A5B7IP07</accession>
<keyword evidence="2" id="KW-1185">Reference proteome</keyword>
<organism evidence="1 2">
    <name type="scientific">Portunus trituberculatus</name>
    <name type="common">Swimming crab</name>
    <name type="synonym">Neptunus trituberculatus</name>
    <dbReference type="NCBI Taxonomy" id="210409"/>
    <lineage>
        <taxon>Eukaryota</taxon>
        <taxon>Metazoa</taxon>
        <taxon>Ecdysozoa</taxon>
        <taxon>Arthropoda</taxon>
        <taxon>Crustacea</taxon>
        <taxon>Multicrustacea</taxon>
        <taxon>Malacostraca</taxon>
        <taxon>Eumalacostraca</taxon>
        <taxon>Eucarida</taxon>
        <taxon>Decapoda</taxon>
        <taxon>Pleocyemata</taxon>
        <taxon>Brachyura</taxon>
        <taxon>Eubrachyura</taxon>
        <taxon>Portunoidea</taxon>
        <taxon>Portunidae</taxon>
        <taxon>Portuninae</taxon>
        <taxon>Portunus</taxon>
    </lineage>
</organism>
<comment type="caution">
    <text evidence="1">The sequence shown here is derived from an EMBL/GenBank/DDBJ whole genome shotgun (WGS) entry which is preliminary data.</text>
</comment>
<evidence type="ECO:0000313" key="2">
    <source>
        <dbReference type="Proteomes" id="UP000324222"/>
    </source>
</evidence>
<reference evidence="1 2" key="1">
    <citation type="submission" date="2019-05" db="EMBL/GenBank/DDBJ databases">
        <title>Another draft genome of Portunus trituberculatus and its Hox gene families provides insights of decapod evolution.</title>
        <authorList>
            <person name="Jeong J.-H."/>
            <person name="Song I."/>
            <person name="Kim S."/>
            <person name="Choi T."/>
            <person name="Kim D."/>
            <person name="Ryu S."/>
            <person name="Kim W."/>
        </authorList>
    </citation>
    <scope>NUCLEOTIDE SEQUENCE [LARGE SCALE GENOMIC DNA]</scope>
    <source>
        <tissue evidence="1">Muscle</tissue>
    </source>
</reference>
<proteinExistence type="predicted"/>
<protein>
    <submittedName>
        <fullName evidence="1">Uncharacterized protein</fullName>
    </submittedName>
</protein>
<gene>
    <name evidence="1" type="ORF">E2C01_082077</name>
</gene>
<dbReference type="Proteomes" id="UP000324222">
    <property type="component" value="Unassembled WGS sequence"/>
</dbReference>
<dbReference type="EMBL" id="VSRR010073840">
    <property type="protein sequence ID" value="MPC87221.1"/>
    <property type="molecule type" value="Genomic_DNA"/>
</dbReference>
<sequence length="59" mass="6581">MLEFVSTIQLITFLNGIFSVSENVHLALTSAGRCDQGGLSTRATNEQRRRTLSLGWEVR</sequence>
<evidence type="ECO:0000313" key="1">
    <source>
        <dbReference type="EMBL" id="MPC87221.1"/>
    </source>
</evidence>
<dbReference type="AlphaFoldDB" id="A0A5B7IP07"/>
<name>A0A5B7IP07_PORTR</name>